<dbReference type="Proteomes" id="UP000269721">
    <property type="component" value="Unassembled WGS sequence"/>
</dbReference>
<reference evidence="2" key="1">
    <citation type="journal article" date="2018" name="Nat. Microbiol.">
        <title>Leveraging single-cell genomics to expand the fungal tree of life.</title>
        <authorList>
            <person name="Ahrendt S.R."/>
            <person name="Quandt C.A."/>
            <person name="Ciobanu D."/>
            <person name="Clum A."/>
            <person name="Salamov A."/>
            <person name="Andreopoulos B."/>
            <person name="Cheng J.F."/>
            <person name="Woyke T."/>
            <person name="Pelin A."/>
            <person name="Henrissat B."/>
            <person name="Reynolds N.K."/>
            <person name="Benny G.L."/>
            <person name="Smith M.E."/>
            <person name="James T.Y."/>
            <person name="Grigoriev I.V."/>
        </authorList>
    </citation>
    <scope>NUCLEOTIDE SEQUENCE [LARGE SCALE GENOMIC DNA]</scope>
</reference>
<keyword evidence="2" id="KW-1185">Reference proteome</keyword>
<evidence type="ECO:0000313" key="1">
    <source>
        <dbReference type="EMBL" id="RKO84126.1"/>
    </source>
</evidence>
<dbReference type="AlphaFoldDB" id="A0A4P9W225"/>
<accession>A0A4P9W225</accession>
<name>A0A4P9W225_9FUNG</name>
<organism evidence="1 2">
    <name type="scientific">Blyttiomyces helicus</name>
    <dbReference type="NCBI Taxonomy" id="388810"/>
    <lineage>
        <taxon>Eukaryota</taxon>
        <taxon>Fungi</taxon>
        <taxon>Fungi incertae sedis</taxon>
        <taxon>Chytridiomycota</taxon>
        <taxon>Chytridiomycota incertae sedis</taxon>
        <taxon>Chytridiomycetes</taxon>
        <taxon>Chytridiomycetes incertae sedis</taxon>
        <taxon>Blyttiomyces</taxon>
    </lineage>
</organism>
<evidence type="ECO:0000313" key="2">
    <source>
        <dbReference type="Proteomes" id="UP000269721"/>
    </source>
</evidence>
<protein>
    <submittedName>
        <fullName evidence="1">Uncharacterized protein</fullName>
    </submittedName>
</protein>
<dbReference type="EMBL" id="ML000467">
    <property type="protein sequence ID" value="RKO84126.1"/>
    <property type="molecule type" value="Genomic_DNA"/>
</dbReference>
<gene>
    <name evidence="1" type="ORF">BDK51DRAFT_41926</name>
</gene>
<sequence>MGSGRPSQITLTPHAAFLSCRETVKYYECSPGGCASARKVLKITAEVLRDVEQQFNPIPARLKLALQLGEWWLEMFPVPLGNRERRRRVDDPLLEEWGNPREAARDGAELGKESVADGGGRLWAPPPLPAEVLTVRVLGVALPMFANLRVLSIDNGSVCLREALGFRGIATILGATRSRQFDGLIQAEWVVTGNEDISSLVPGACENLELLSVSAALWRLQRDFTNLAPRAPSLRKVVMCENPKATDHDIADLLTSFPGLEEAYLQ</sequence>
<proteinExistence type="predicted"/>
<dbReference type="PROSITE" id="PS51257">
    <property type="entry name" value="PROKAR_LIPOPROTEIN"/>
    <property type="match status" value="1"/>
</dbReference>